<evidence type="ECO:0000259" key="8">
    <source>
        <dbReference type="Pfam" id="PF20989"/>
    </source>
</evidence>
<feature type="transmembrane region" description="Helical" evidence="2">
    <location>
        <begin position="702"/>
        <end position="723"/>
    </location>
</feature>
<dbReference type="Proteomes" id="UP000215335">
    <property type="component" value="Unassembled WGS sequence"/>
</dbReference>
<dbReference type="Pfam" id="PF19913">
    <property type="entry name" value="WCOB"/>
    <property type="match status" value="1"/>
</dbReference>
<feature type="domain" description="Wolframin OB-fold" evidence="5">
    <location>
        <begin position="1083"/>
        <end position="1203"/>
    </location>
</feature>
<evidence type="ECO:0000256" key="1">
    <source>
        <dbReference type="SAM" id="MobiDB-lite"/>
    </source>
</evidence>
<dbReference type="PRINTS" id="PR02060">
    <property type="entry name" value="WOLFFAMILY"/>
</dbReference>
<dbReference type="InterPro" id="IPR045400">
    <property type="entry name" value="Wolframin_Cys-rich"/>
</dbReference>
<dbReference type="InterPro" id="IPR045460">
    <property type="entry name" value="Wolframin_EF-hand"/>
</dbReference>
<sequence>MIPIAALSVLCLAAVGTANDIPINSLQLFAISIVPKYFNWTSDEGRNEYDYEASLVNSPDLPPWIHYTYSKRTHRGYLYGVAPKDQKNFTLEIVALNKKTYETRTKVLEVVVSENESISKYQVQLKVNWNVEDMFDHNRTETLDEIFRKQIWKNATDLQLTFLAPAVELGARYPLKPGEEVGSILRLGSSTPFSNDLQGLEKELEPVMKKYTTCPFKQASFDRFFPGFQFDWCYFRLIEESYGLQQESARRDMSASIISGAGPVPERSEWRWSQPRKAALPTRSYRKEIFTSVFVPALLLLLLVGFLSAALCLHHAEDLVAKDHSSNSYVRPNPPPYISPNSFGGTDGPKGSLRRLRSQLAEDGCPESQVVLAKQLLDECCELDVDKEENAKLGVYWLTKASEQGNLEATDILRKCLASGRGITEHNYYDVKSCLDMSQDEKLARRAAREMFTSLSNGEEFITTEQLQRCMRDLVFPSTSDKSSSTRYVNGTNHLQKSLTGDSGDQELSSDDDSSPDQSSKDKDRIQDVSQADWSAPQGEKITEAALVSAAASYARGCLPVVSRVVCLVEPTQMDLDAVPLLQRPFVHPLASLKRLYIWLVESLGRRGLPLRKFFFTTHLHAVILILLHALLGAESVVLFVPLALYYLSFVVMTIATFQILQRKRELSNLRVWSRLFLSYSGGSLNPEEAEYQFCRNNLKPYAHFFLALLLNLMLFPIVATQWTPQSEFTVISFALTLVTLLNFVWSDTTSRYPDFLTLFSFSVNVLAKYPYEMDVVVAQTWRFLDIKVPTFASYVVGNGIEFCLNFRLVFYLLIPAVFLKMAARDNWRGTYKTLIPHCVTLSWWQLAVLSSQSATWYGLIRGALALVGMVLFLPIVGLASIVLPIVATAKYMSESDLFMRIGITTVLGGMPFLASWYLRKTRSTRRLNWLITCVQLILGFTAGAFLTWPMITGYKDHSSGIESSPFEMPSELSWEQYQNYCHQPAWEESSSKAQIQVQCAQLEGVPISWEGYVTNTRVKSVKNNLALVLDYLPDLVANPLRCAFGEPHVDDCDKHTNELRKLNCKAYLNVRRKKSKCHLSAWNWYEFEIAVKMKNGIWGSAAQVVLMGDRSFSNFSLSIYPGDKIWFSGTLSNVGFESESLLGGTLPHVILHEVGCHVCHTINLKSYKRQRLGIGLHDVAKAVYLGGKTVLNFLLNPIVIFK</sequence>
<feature type="transmembrane region" description="Helical" evidence="2">
    <location>
        <begin position="864"/>
        <end position="886"/>
    </location>
</feature>
<keyword evidence="10" id="KW-1185">Reference proteome</keyword>
<evidence type="ECO:0008006" key="11">
    <source>
        <dbReference type="Google" id="ProtNLM"/>
    </source>
</evidence>
<gene>
    <name evidence="9" type="ORF">TSAR_001396</name>
</gene>
<evidence type="ECO:0000256" key="3">
    <source>
        <dbReference type="SAM" id="SignalP"/>
    </source>
</evidence>
<evidence type="ECO:0000259" key="5">
    <source>
        <dbReference type="Pfam" id="PF19913"/>
    </source>
</evidence>
<feature type="transmembrane region" description="Helical" evidence="2">
    <location>
        <begin position="614"/>
        <end position="632"/>
    </location>
</feature>
<dbReference type="PANTHER" id="PTHR13098">
    <property type="entry name" value="WOLFRAMIN"/>
    <property type="match status" value="1"/>
</dbReference>
<evidence type="ECO:0000259" key="7">
    <source>
        <dbReference type="Pfam" id="PF20053"/>
    </source>
</evidence>
<dbReference type="OrthoDB" id="5865303at2759"/>
<dbReference type="Pfam" id="PF20053">
    <property type="entry name" value="WC-rich"/>
    <property type="match status" value="1"/>
</dbReference>
<keyword evidence="2" id="KW-0812">Transmembrane</keyword>
<dbReference type="PANTHER" id="PTHR13098:SF3">
    <property type="entry name" value="WOLFRAMIN"/>
    <property type="match status" value="1"/>
</dbReference>
<feature type="domain" description="Sarcoglycan alpha/epsilon second" evidence="8">
    <location>
        <begin position="119"/>
        <end position="238"/>
    </location>
</feature>
<feature type="domain" description="Wolframin EF-hand" evidence="6">
    <location>
        <begin position="444"/>
        <end position="555"/>
    </location>
</feature>
<dbReference type="GO" id="GO:0055074">
    <property type="term" value="P:calcium ion homeostasis"/>
    <property type="evidence" value="ECO:0007669"/>
    <property type="project" value="TreeGrafter"/>
</dbReference>
<dbReference type="AlphaFoldDB" id="A0A232EZB0"/>
<reference evidence="9 10" key="1">
    <citation type="journal article" date="2017" name="Curr. Biol.">
        <title>The Evolution of Venom by Co-option of Single-Copy Genes.</title>
        <authorList>
            <person name="Martinson E.O."/>
            <person name="Mrinalini"/>
            <person name="Kelkar Y.D."/>
            <person name="Chang C.H."/>
            <person name="Werren J.H."/>
        </authorList>
    </citation>
    <scope>NUCLEOTIDE SEQUENCE [LARGE SCALE GENOMIC DNA]</scope>
    <source>
        <strain evidence="9 10">Alberta</strain>
        <tissue evidence="9">Whole body</tissue>
    </source>
</reference>
<dbReference type="GO" id="GO:0005789">
    <property type="term" value="C:endoplasmic reticulum membrane"/>
    <property type="evidence" value="ECO:0007669"/>
    <property type="project" value="TreeGrafter"/>
</dbReference>
<dbReference type="Pfam" id="PF20023">
    <property type="entry name" value="WSLR"/>
    <property type="match status" value="2"/>
</dbReference>
<dbReference type="GO" id="GO:0030968">
    <property type="term" value="P:endoplasmic reticulum unfolded protein response"/>
    <property type="evidence" value="ECO:0007669"/>
    <property type="project" value="TreeGrafter"/>
</dbReference>
<dbReference type="SUPFAM" id="SSF49313">
    <property type="entry name" value="Cadherin-like"/>
    <property type="match status" value="1"/>
</dbReference>
<protein>
    <recommendedName>
        <fullName evidence="11">Wolframin</fullName>
    </recommendedName>
</protein>
<dbReference type="InterPro" id="IPR011990">
    <property type="entry name" value="TPR-like_helical_dom_sf"/>
</dbReference>
<dbReference type="EMBL" id="NNAY01001520">
    <property type="protein sequence ID" value="OXU23705.1"/>
    <property type="molecule type" value="Genomic_DNA"/>
</dbReference>
<feature type="domain" description="Sarcoglycan alpha/epsilon N-terminal" evidence="4">
    <location>
        <begin position="25"/>
        <end position="111"/>
    </location>
</feature>
<evidence type="ECO:0000259" key="4">
    <source>
        <dbReference type="Pfam" id="PF05510"/>
    </source>
</evidence>
<dbReference type="Pfam" id="PF05510">
    <property type="entry name" value="Sarcoglycan_2"/>
    <property type="match status" value="1"/>
</dbReference>
<feature type="compositionally biased region" description="Acidic residues" evidence="1">
    <location>
        <begin position="504"/>
        <end position="515"/>
    </location>
</feature>
<keyword evidence="3" id="KW-0732">Signal</keyword>
<organism evidence="9 10">
    <name type="scientific">Trichomalopsis sarcophagae</name>
    <dbReference type="NCBI Taxonomy" id="543379"/>
    <lineage>
        <taxon>Eukaryota</taxon>
        <taxon>Metazoa</taxon>
        <taxon>Ecdysozoa</taxon>
        <taxon>Arthropoda</taxon>
        <taxon>Hexapoda</taxon>
        <taxon>Insecta</taxon>
        <taxon>Pterygota</taxon>
        <taxon>Neoptera</taxon>
        <taxon>Endopterygota</taxon>
        <taxon>Hymenoptera</taxon>
        <taxon>Apocrita</taxon>
        <taxon>Proctotrupomorpha</taxon>
        <taxon>Chalcidoidea</taxon>
        <taxon>Pteromalidae</taxon>
        <taxon>Pteromalinae</taxon>
        <taxon>Trichomalopsis</taxon>
    </lineage>
</organism>
<dbReference type="InterPro" id="IPR026209">
    <property type="entry name" value="Wolframin_fam"/>
</dbReference>
<name>A0A232EZB0_9HYME</name>
<evidence type="ECO:0000259" key="6">
    <source>
        <dbReference type="Pfam" id="PF19914"/>
    </source>
</evidence>
<proteinExistence type="predicted"/>
<feature type="signal peptide" evidence="3">
    <location>
        <begin position="1"/>
        <end position="18"/>
    </location>
</feature>
<dbReference type="InterPro" id="IPR048347">
    <property type="entry name" value="Sarcoglycan_C"/>
</dbReference>
<feature type="region of interest" description="Disordered" evidence="1">
    <location>
        <begin position="478"/>
        <end position="537"/>
    </location>
</feature>
<evidence type="ECO:0000313" key="9">
    <source>
        <dbReference type="EMBL" id="OXU23705.1"/>
    </source>
</evidence>
<feature type="transmembrane region" description="Helical" evidence="2">
    <location>
        <begin position="898"/>
        <end position="918"/>
    </location>
</feature>
<dbReference type="Pfam" id="PF20989">
    <property type="entry name" value="Sarcoglycan_2_C"/>
    <property type="match status" value="1"/>
</dbReference>
<evidence type="ECO:0000313" key="10">
    <source>
        <dbReference type="Proteomes" id="UP000215335"/>
    </source>
</evidence>
<dbReference type="Gene3D" id="1.25.40.10">
    <property type="entry name" value="Tetratricopeptide repeat domain"/>
    <property type="match status" value="1"/>
</dbReference>
<feature type="transmembrane region" description="Helical" evidence="2">
    <location>
        <begin position="729"/>
        <end position="746"/>
    </location>
</feature>
<dbReference type="InterPro" id="IPR015919">
    <property type="entry name" value="Cadherin-like_sf"/>
</dbReference>
<evidence type="ECO:0000256" key="2">
    <source>
        <dbReference type="SAM" id="Phobius"/>
    </source>
</evidence>
<feature type="transmembrane region" description="Helical" evidence="2">
    <location>
        <begin position="638"/>
        <end position="661"/>
    </location>
</feature>
<dbReference type="GO" id="GO:0005509">
    <property type="term" value="F:calcium ion binding"/>
    <property type="evidence" value="ECO:0007669"/>
    <property type="project" value="InterPro"/>
</dbReference>
<comment type="caution">
    <text evidence="9">The sequence shown here is derived from an EMBL/GenBank/DDBJ whole genome shotgun (WGS) entry which is preliminary data.</text>
</comment>
<accession>A0A232EZB0</accession>
<dbReference type="InterPro" id="IPR045458">
    <property type="entry name" value="Wolframin_Sel1-like_rpt"/>
</dbReference>
<keyword evidence="2" id="KW-1133">Transmembrane helix</keyword>
<keyword evidence="2" id="KW-0472">Membrane</keyword>
<feature type="transmembrane region" description="Helical" evidence="2">
    <location>
        <begin position="289"/>
        <end position="313"/>
    </location>
</feature>
<feature type="transmembrane region" description="Helical" evidence="2">
    <location>
        <begin position="930"/>
        <end position="952"/>
    </location>
</feature>
<feature type="chain" id="PRO_5012127333" description="Wolframin" evidence="3">
    <location>
        <begin position="19"/>
        <end position="1203"/>
    </location>
</feature>
<feature type="region of interest" description="Disordered" evidence="1">
    <location>
        <begin position="324"/>
        <end position="349"/>
    </location>
</feature>
<dbReference type="InterPro" id="IPR048346">
    <property type="entry name" value="Sarcoglycan_N"/>
</dbReference>
<dbReference type="InterPro" id="IPR045461">
    <property type="entry name" value="Wolframin_OB_fold"/>
</dbReference>
<dbReference type="STRING" id="543379.A0A232EZB0"/>
<feature type="compositionally biased region" description="Polar residues" evidence="1">
    <location>
        <begin position="478"/>
        <end position="500"/>
    </location>
</feature>
<dbReference type="Pfam" id="PF19914">
    <property type="entry name" value="WEF-hand"/>
    <property type="match status" value="1"/>
</dbReference>
<feature type="domain" description="Wolframin cysteine-rich" evidence="7">
    <location>
        <begin position="975"/>
        <end position="1081"/>
    </location>
</feature>